<dbReference type="RefSeq" id="WP_203536833.1">
    <property type="nucleotide sequence ID" value="NZ_JAESND010000001.1"/>
</dbReference>
<evidence type="ECO:0000256" key="6">
    <source>
        <dbReference type="ARBA" id="ARBA00023136"/>
    </source>
</evidence>
<keyword evidence="4 7" id="KW-0812">Transmembrane</keyword>
<evidence type="ECO:0000256" key="3">
    <source>
        <dbReference type="ARBA" id="ARBA00022475"/>
    </source>
</evidence>
<dbReference type="InterPro" id="IPR036259">
    <property type="entry name" value="MFS_trans_sf"/>
</dbReference>
<dbReference type="Proteomes" id="UP000809431">
    <property type="component" value="Unassembled WGS sequence"/>
</dbReference>
<dbReference type="InterPro" id="IPR011701">
    <property type="entry name" value="MFS"/>
</dbReference>
<comment type="subcellular location">
    <subcellularLocation>
        <location evidence="1">Cell membrane</location>
        <topology evidence="1">Multi-pass membrane protein</topology>
    </subcellularLocation>
</comment>
<dbReference type="PANTHER" id="PTHR23513">
    <property type="entry name" value="INTEGRAL MEMBRANE EFFLUX PROTEIN-RELATED"/>
    <property type="match status" value="1"/>
</dbReference>
<reference evidence="8 9" key="1">
    <citation type="submission" date="2021-01" db="EMBL/GenBank/DDBJ databases">
        <title>Draft Genome Sequence and Polyhydroxyalkanoate Biosynthetic Potential of Jeongeupia naejangsanensis Type Strain DSM 24253.</title>
        <authorList>
            <person name="Turrini P."/>
            <person name="Artuso I."/>
            <person name="Lugli G.A."/>
            <person name="Frangipani E."/>
            <person name="Ventura M."/>
            <person name="Visca P."/>
        </authorList>
    </citation>
    <scope>NUCLEOTIDE SEQUENCE [LARGE SCALE GENOMIC DNA]</scope>
    <source>
        <strain evidence="8 9">DSM 24253</strain>
    </source>
</reference>
<comment type="caution">
    <text evidence="8">The sequence shown here is derived from an EMBL/GenBank/DDBJ whole genome shotgun (WGS) entry which is preliminary data.</text>
</comment>
<keyword evidence="5 7" id="KW-1133">Transmembrane helix</keyword>
<evidence type="ECO:0000256" key="1">
    <source>
        <dbReference type="ARBA" id="ARBA00004651"/>
    </source>
</evidence>
<feature type="transmembrane region" description="Helical" evidence="7">
    <location>
        <begin position="96"/>
        <end position="116"/>
    </location>
</feature>
<dbReference type="EMBL" id="JAESND010000001">
    <property type="protein sequence ID" value="MBM3115191.1"/>
    <property type="molecule type" value="Genomic_DNA"/>
</dbReference>
<keyword evidence="3" id="KW-1003">Cell membrane</keyword>
<evidence type="ECO:0000313" key="8">
    <source>
        <dbReference type="EMBL" id="MBM3115191.1"/>
    </source>
</evidence>
<dbReference type="Pfam" id="PF07690">
    <property type="entry name" value="MFS_1"/>
    <property type="match status" value="1"/>
</dbReference>
<gene>
    <name evidence="8" type="ORF">JMJ54_05050</name>
</gene>
<proteinExistence type="predicted"/>
<feature type="transmembrane region" description="Helical" evidence="7">
    <location>
        <begin position="263"/>
        <end position="280"/>
    </location>
</feature>
<feature type="transmembrane region" description="Helical" evidence="7">
    <location>
        <begin position="376"/>
        <end position="393"/>
    </location>
</feature>
<keyword evidence="6 7" id="KW-0472">Membrane</keyword>
<feature type="transmembrane region" description="Helical" evidence="7">
    <location>
        <begin position="285"/>
        <end position="305"/>
    </location>
</feature>
<evidence type="ECO:0000313" key="9">
    <source>
        <dbReference type="Proteomes" id="UP000809431"/>
    </source>
</evidence>
<feature type="transmembrane region" description="Helical" evidence="7">
    <location>
        <begin position="222"/>
        <end position="251"/>
    </location>
</feature>
<feature type="transmembrane region" description="Helical" evidence="7">
    <location>
        <begin position="164"/>
        <end position="183"/>
    </location>
</feature>
<keyword evidence="2" id="KW-0813">Transport</keyword>
<sequence>MQTALLVRFIISRFSAALGDQILLFAVPLIIYTETKSISLTGLAFFIEWTPRVLSLPIAGTLSDRIGGRFVYLTADIVRALAAFSAFYLLSVNANMFVVLSGLMAISAFFYAQSFIALESIVPKLASKAELPKVQSWLQGIEQASLMLGPGIGSFVVLYADARYLIPIGACMFLVGYLGTLTIKLPSMPISRRAEGGVLALIKQVRLDFVKAATIVRLRPNLLLLTALSVSINLIIGMCMATAAAMATGYFGASKAEFGLQQSFTGGLTLAVLMILPFVVHRINVFWVGIIAYAVICLSSVVIGVTSHFSFYVLAYATILAAGDLFNVYIRSERVLWIPKVHLGKTIGFIVFLNQLTLPLSGIIVSLSIHESDTKAMFWVIGLATSGIVVLCFKKLKTTSRILSPQLAAEPA</sequence>
<dbReference type="PANTHER" id="PTHR23513:SF9">
    <property type="entry name" value="ENTEROBACTIN EXPORTER ENTS"/>
    <property type="match status" value="1"/>
</dbReference>
<protein>
    <submittedName>
        <fullName evidence="8">MFS transporter</fullName>
    </submittedName>
</protein>
<evidence type="ECO:0000256" key="5">
    <source>
        <dbReference type="ARBA" id="ARBA00022989"/>
    </source>
</evidence>
<feature type="transmembrane region" description="Helical" evidence="7">
    <location>
        <begin position="70"/>
        <end position="90"/>
    </location>
</feature>
<evidence type="ECO:0000256" key="7">
    <source>
        <dbReference type="SAM" id="Phobius"/>
    </source>
</evidence>
<keyword evidence="9" id="KW-1185">Reference proteome</keyword>
<accession>A0ABS2BJL9</accession>
<dbReference type="CDD" id="cd06173">
    <property type="entry name" value="MFS_MefA_like"/>
    <property type="match status" value="1"/>
</dbReference>
<feature type="transmembrane region" description="Helical" evidence="7">
    <location>
        <begin position="311"/>
        <end position="330"/>
    </location>
</feature>
<evidence type="ECO:0000256" key="4">
    <source>
        <dbReference type="ARBA" id="ARBA00022692"/>
    </source>
</evidence>
<evidence type="ECO:0000256" key="2">
    <source>
        <dbReference type="ARBA" id="ARBA00022448"/>
    </source>
</evidence>
<name>A0ABS2BJL9_9NEIS</name>
<organism evidence="8 9">
    <name type="scientific">Jeongeupia naejangsanensis</name>
    <dbReference type="NCBI Taxonomy" id="613195"/>
    <lineage>
        <taxon>Bacteria</taxon>
        <taxon>Pseudomonadati</taxon>
        <taxon>Pseudomonadota</taxon>
        <taxon>Betaproteobacteria</taxon>
        <taxon>Neisseriales</taxon>
        <taxon>Chitinibacteraceae</taxon>
        <taxon>Jeongeupia</taxon>
    </lineage>
</organism>
<dbReference type="Gene3D" id="1.20.1250.20">
    <property type="entry name" value="MFS general substrate transporter like domains"/>
    <property type="match status" value="1"/>
</dbReference>
<feature type="transmembrane region" description="Helical" evidence="7">
    <location>
        <begin position="351"/>
        <end position="370"/>
    </location>
</feature>
<dbReference type="SUPFAM" id="SSF103473">
    <property type="entry name" value="MFS general substrate transporter"/>
    <property type="match status" value="1"/>
</dbReference>